<evidence type="ECO:0000313" key="3">
    <source>
        <dbReference type="EMBL" id="OWQ82948.1"/>
    </source>
</evidence>
<dbReference type="PANTHER" id="PTHR32305">
    <property type="match status" value="1"/>
</dbReference>
<organism evidence="3 4">
    <name type="scientific">Roseateles aquatilis</name>
    <dbReference type="NCBI Taxonomy" id="431061"/>
    <lineage>
        <taxon>Bacteria</taxon>
        <taxon>Pseudomonadati</taxon>
        <taxon>Pseudomonadota</taxon>
        <taxon>Betaproteobacteria</taxon>
        <taxon>Burkholderiales</taxon>
        <taxon>Sphaerotilaceae</taxon>
        <taxon>Roseateles</taxon>
    </lineage>
</organism>
<dbReference type="Pfam" id="PF05593">
    <property type="entry name" value="RHS_repeat"/>
    <property type="match status" value="2"/>
</dbReference>
<name>A0A246IS04_9BURK</name>
<dbReference type="InterPro" id="IPR050708">
    <property type="entry name" value="T6SS_VgrG/RHS"/>
</dbReference>
<keyword evidence="1" id="KW-0677">Repeat</keyword>
<evidence type="ECO:0000313" key="4">
    <source>
        <dbReference type="Proteomes" id="UP000197468"/>
    </source>
</evidence>
<dbReference type="NCBIfam" id="TIGR01643">
    <property type="entry name" value="YD_repeat_2x"/>
    <property type="match status" value="3"/>
</dbReference>
<proteinExistence type="predicted"/>
<sequence length="1150" mass="122409">MGIQWSGGRISQITDPAGNVYSYGYSGGTLAQTTYPATQHQVGGYDVYGDTITYHMSGGQLLGKSLNGVRYSTFTYDGAGRAISSEHAGGVERFTFEFLDATRTRVTNGLGRQTTYYFSTDPTREYEFNWAVGDASTYCTTYSTSSVSMSPTIRYERDSNLYPTETETDLEGSTIRVTRGGTTGSPVTTTYQWDAFPKRIRETQGPMSRRSIAYDARNRVASVTETNTSGIGVTGQARTTTFSYVDADGNGLPEQVTVDGPLPGGGDAVTFYYDGAGNLTQRVSASGTMTFSGYNGLGLPSQVTDETGVTTSFTYDARGRVIVATRAGFTQQTAYTVLGDVLDSSASNGVERSYGYDAAQRLSRVSDKGDNPALPISQRTFANLSLQRDNASNVTSTSRSVTGGYWSLVCPFDPWGDPYECPNPDYVWSSYETTVVRSFTDFDEENRVRAVRGNANQRWTYTRLGSGLVDKVVDATHVTVEQNTYDEHFRLKTRADGVAGVTTFGYDADGRTTSVKDARGNTTTYTIDGLGLLRSTVSPDTGTTNYGYDGAGQLTSVTFANGQSQTMGYLGDGRLSTITASNAAGTLVRTYGHDACAYGAGKVCSVSESNGDGLTLQYHASGVVASRTDVIAGQSLTTSKGFDGIGQVSTMTYPNGVVLKYSWDKGRVAGLRVVVNGVERSVAAGVQYGPFGPMTQFTDASNRQQVFSYDMDGRISQIFTSGAQGRTNGYDTRDLMTSIAGNDALTARYDNAYRLNGFDQSSATTTIGLDSLGNRTQYGTTTGISQTLSIDGVSSRLIAMSGTTARTYGYDAAGNLVRETRDGGTNCHFYDPFGRLSAFSRFSGSVACPGAPGGTVSSYRYNGLQQRSFKSSGGVDRRFVYGDSGELLYEVASNGQERNYLWMNGRLAAVVAGGVLYAAYSDHLGRPEMLANTAGAVAWQARNQPFDRVVTVDAIGGMNVGFPGQYYDAESGLWQNWHRYYDAAVGRYIQSDPVGLMGGINTYVYGGANPLSNIDPEGLSFAAALSDATGGCSSNSFVDDVVDNFVNVQESTSLLKTGISLALGGQFAKQYGGLTVGGAAMGLVKEMGSGFTVTGIGSRTFLQAAVTSTATWAVNSVLVKGAFDAGVLAGSILRTAINRAASSAACTCKK</sequence>
<comment type="caution">
    <text evidence="3">The sequence shown here is derived from an EMBL/GenBank/DDBJ whole genome shotgun (WGS) entry which is preliminary data.</text>
</comment>
<reference evidence="3 4" key="1">
    <citation type="journal article" date="2008" name="Int. J. Syst. Evol. Microbiol.">
        <title>Description of Roseateles aquatilis sp. nov. and Roseateles terrae sp. nov., in the class Betaproteobacteria, and emended description of the genus Roseateles.</title>
        <authorList>
            <person name="Gomila M."/>
            <person name="Bowien B."/>
            <person name="Falsen E."/>
            <person name="Moore E.R."/>
            <person name="Lalucat J."/>
        </authorList>
    </citation>
    <scope>NUCLEOTIDE SEQUENCE [LARGE SCALE GENOMIC DNA]</scope>
    <source>
        <strain evidence="3 4">CCUG 48205</strain>
    </source>
</reference>
<accession>A0A246IS04</accession>
<evidence type="ECO:0000259" key="2">
    <source>
        <dbReference type="Pfam" id="PF25023"/>
    </source>
</evidence>
<dbReference type="InterPro" id="IPR006530">
    <property type="entry name" value="YD"/>
</dbReference>
<evidence type="ECO:0000256" key="1">
    <source>
        <dbReference type="ARBA" id="ARBA00022737"/>
    </source>
</evidence>
<gene>
    <name evidence="3" type="ORF">CDN99_27575</name>
</gene>
<dbReference type="InterPro" id="IPR031325">
    <property type="entry name" value="RHS_repeat"/>
</dbReference>
<protein>
    <recommendedName>
        <fullName evidence="2">Teneurin-like YD-shell domain-containing protein</fullName>
    </recommendedName>
</protein>
<dbReference type="Proteomes" id="UP000197468">
    <property type="component" value="Unassembled WGS sequence"/>
</dbReference>
<dbReference type="EMBL" id="NIOF01000029">
    <property type="protein sequence ID" value="OWQ82948.1"/>
    <property type="molecule type" value="Genomic_DNA"/>
</dbReference>
<dbReference type="Pfam" id="PF25023">
    <property type="entry name" value="TEN_YD-shell"/>
    <property type="match status" value="1"/>
</dbReference>
<dbReference type="NCBIfam" id="TIGR03696">
    <property type="entry name" value="Rhs_assc_core"/>
    <property type="match status" value="1"/>
</dbReference>
<keyword evidence="4" id="KW-1185">Reference proteome</keyword>
<dbReference type="InterPro" id="IPR056823">
    <property type="entry name" value="TEN-like_YD-shell"/>
</dbReference>
<dbReference type="Gene3D" id="2.180.10.10">
    <property type="entry name" value="RHS repeat-associated core"/>
    <property type="match status" value="3"/>
</dbReference>
<dbReference type="PANTHER" id="PTHR32305:SF15">
    <property type="entry name" value="PROTEIN RHSA-RELATED"/>
    <property type="match status" value="1"/>
</dbReference>
<dbReference type="InterPro" id="IPR022385">
    <property type="entry name" value="Rhs_assc_core"/>
</dbReference>
<feature type="domain" description="Teneurin-like YD-shell" evidence="2">
    <location>
        <begin position="704"/>
        <end position="992"/>
    </location>
</feature>
<dbReference type="AlphaFoldDB" id="A0A246IS04"/>